<dbReference type="CDD" id="cd03801">
    <property type="entry name" value="GT4_PimA-like"/>
    <property type="match status" value="1"/>
</dbReference>
<dbReference type="InterPro" id="IPR001296">
    <property type="entry name" value="Glyco_trans_1"/>
</dbReference>
<dbReference type="AlphaFoldDB" id="A0A938XCV3"/>
<evidence type="ECO:0000313" key="3">
    <source>
        <dbReference type="Proteomes" id="UP000705508"/>
    </source>
</evidence>
<dbReference type="Pfam" id="PF00534">
    <property type="entry name" value="Glycos_transf_1"/>
    <property type="match status" value="1"/>
</dbReference>
<accession>A0A938XCV3</accession>
<name>A0A938XCV3_9CLOT</name>
<protein>
    <submittedName>
        <fullName evidence="2">Glycosyltransferase family 4 protein</fullName>
    </submittedName>
</protein>
<dbReference type="EMBL" id="JACJKS010000017">
    <property type="protein sequence ID" value="MBM6949111.1"/>
    <property type="molecule type" value="Genomic_DNA"/>
</dbReference>
<gene>
    <name evidence="2" type="ORF">H6A20_10660</name>
</gene>
<organism evidence="2 3">
    <name type="scientific">Mordavella massiliensis</name>
    <dbReference type="NCBI Taxonomy" id="1871024"/>
    <lineage>
        <taxon>Bacteria</taxon>
        <taxon>Bacillati</taxon>
        <taxon>Bacillota</taxon>
        <taxon>Clostridia</taxon>
        <taxon>Eubacteriales</taxon>
        <taxon>Clostridiaceae</taxon>
        <taxon>Mordavella</taxon>
    </lineage>
</organism>
<sequence length="389" mass="45226">MTGLFIFDQVISKSENEEYYDPIFTNKVFDRYLKVVDNLIILVRTQEELAESLEKRRIPKIDTKRIKIVEISNMLSLQGILQRPRVYKTIEKFVKISDVIFVRMPSIVETMVVKVAKKYKKKYILELGGCPWDTFWNHNIKGKIIAPSRFLSTYLCIRKAPYVVYVTERWLQGRYPTNGQSINCSNVDIESVEDAALEKRLKKILSKKSDERIILGSIGDFHVKSKGHRFVIKALNELRKKGYNNYYYQIVGKGNRKELMRLIHKFELEDRVEFVSPMPHEEILSWLETIDIYIQPSRQEGLPRSVIEAMSKAVPVLGARTGGIPELIESEYIFENTRSEGDDIATLLTSLDINELSKMAIRNHNEAKKYLATVIETRRTKFFEMVVGQ</sequence>
<reference evidence="2" key="1">
    <citation type="submission" date="2020-08" db="EMBL/GenBank/DDBJ databases">
        <authorList>
            <person name="Cejkova D."/>
            <person name="Kubasova T."/>
            <person name="Jahodarova E."/>
            <person name="Rychlik I."/>
        </authorList>
    </citation>
    <scope>NUCLEOTIDE SEQUENCE</scope>
    <source>
        <strain evidence="2">An582</strain>
    </source>
</reference>
<dbReference type="GO" id="GO:0016757">
    <property type="term" value="F:glycosyltransferase activity"/>
    <property type="evidence" value="ECO:0007669"/>
    <property type="project" value="InterPro"/>
</dbReference>
<dbReference type="Gene3D" id="3.40.50.2000">
    <property type="entry name" value="Glycogen Phosphorylase B"/>
    <property type="match status" value="2"/>
</dbReference>
<evidence type="ECO:0000259" key="1">
    <source>
        <dbReference type="Pfam" id="PF00534"/>
    </source>
</evidence>
<reference evidence="2" key="2">
    <citation type="journal article" date="2021" name="Sci. Rep.">
        <title>The distribution of antibiotic resistance genes in chicken gut microbiota commensals.</title>
        <authorList>
            <person name="Juricova H."/>
            <person name="Matiasovicova J."/>
            <person name="Kubasova T."/>
            <person name="Cejkova D."/>
            <person name="Rychlik I."/>
        </authorList>
    </citation>
    <scope>NUCLEOTIDE SEQUENCE</scope>
    <source>
        <strain evidence="2">An582</strain>
    </source>
</reference>
<dbReference type="PANTHER" id="PTHR45947">
    <property type="entry name" value="SULFOQUINOVOSYL TRANSFERASE SQD2"/>
    <property type="match status" value="1"/>
</dbReference>
<evidence type="ECO:0000313" key="2">
    <source>
        <dbReference type="EMBL" id="MBM6949111.1"/>
    </source>
</evidence>
<dbReference type="Proteomes" id="UP000705508">
    <property type="component" value="Unassembled WGS sequence"/>
</dbReference>
<dbReference type="InterPro" id="IPR050194">
    <property type="entry name" value="Glycosyltransferase_grp1"/>
</dbReference>
<feature type="domain" description="Glycosyl transferase family 1" evidence="1">
    <location>
        <begin position="207"/>
        <end position="337"/>
    </location>
</feature>
<proteinExistence type="predicted"/>
<dbReference type="PANTHER" id="PTHR45947:SF3">
    <property type="entry name" value="SULFOQUINOVOSYL TRANSFERASE SQD2"/>
    <property type="match status" value="1"/>
</dbReference>
<dbReference type="SUPFAM" id="SSF53756">
    <property type="entry name" value="UDP-Glycosyltransferase/glycogen phosphorylase"/>
    <property type="match status" value="1"/>
</dbReference>
<comment type="caution">
    <text evidence="2">The sequence shown here is derived from an EMBL/GenBank/DDBJ whole genome shotgun (WGS) entry which is preliminary data.</text>
</comment>